<dbReference type="AlphaFoldDB" id="A0A5B7FT29"/>
<evidence type="ECO:0000313" key="2">
    <source>
        <dbReference type="EMBL" id="MPC48527.1"/>
    </source>
</evidence>
<dbReference type="Proteomes" id="UP000324222">
    <property type="component" value="Unassembled WGS sequence"/>
</dbReference>
<gene>
    <name evidence="2" type="ORF">E2C01_042301</name>
</gene>
<protein>
    <submittedName>
        <fullName evidence="2">Uncharacterized protein</fullName>
    </submittedName>
</protein>
<keyword evidence="1" id="KW-0812">Transmembrane</keyword>
<name>A0A5B7FT29_PORTR</name>
<reference evidence="2 3" key="1">
    <citation type="submission" date="2019-05" db="EMBL/GenBank/DDBJ databases">
        <title>Another draft genome of Portunus trituberculatus and its Hox gene families provides insights of decapod evolution.</title>
        <authorList>
            <person name="Jeong J.-H."/>
            <person name="Song I."/>
            <person name="Kim S."/>
            <person name="Choi T."/>
            <person name="Kim D."/>
            <person name="Ryu S."/>
            <person name="Kim W."/>
        </authorList>
    </citation>
    <scope>NUCLEOTIDE SEQUENCE [LARGE SCALE GENOMIC DNA]</scope>
    <source>
        <tissue evidence="2">Muscle</tissue>
    </source>
</reference>
<accession>A0A5B7FT29</accession>
<comment type="caution">
    <text evidence="2">The sequence shown here is derived from an EMBL/GenBank/DDBJ whole genome shotgun (WGS) entry which is preliminary data.</text>
</comment>
<evidence type="ECO:0000313" key="3">
    <source>
        <dbReference type="Proteomes" id="UP000324222"/>
    </source>
</evidence>
<keyword evidence="1" id="KW-1133">Transmembrane helix</keyword>
<organism evidence="2 3">
    <name type="scientific">Portunus trituberculatus</name>
    <name type="common">Swimming crab</name>
    <name type="synonym">Neptunus trituberculatus</name>
    <dbReference type="NCBI Taxonomy" id="210409"/>
    <lineage>
        <taxon>Eukaryota</taxon>
        <taxon>Metazoa</taxon>
        <taxon>Ecdysozoa</taxon>
        <taxon>Arthropoda</taxon>
        <taxon>Crustacea</taxon>
        <taxon>Multicrustacea</taxon>
        <taxon>Malacostraca</taxon>
        <taxon>Eumalacostraca</taxon>
        <taxon>Eucarida</taxon>
        <taxon>Decapoda</taxon>
        <taxon>Pleocyemata</taxon>
        <taxon>Brachyura</taxon>
        <taxon>Eubrachyura</taxon>
        <taxon>Portunoidea</taxon>
        <taxon>Portunidae</taxon>
        <taxon>Portuninae</taxon>
        <taxon>Portunus</taxon>
    </lineage>
</organism>
<evidence type="ECO:0000256" key="1">
    <source>
        <dbReference type="SAM" id="Phobius"/>
    </source>
</evidence>
<keyword evidence="1" id="KW-0472">Membrane</keyword>
<keyword evidence="3" id="KW-1185">Reference proteome</keyword>
<sequence length="120" mass="13218">MPSVPWPPRSGPQPTSTAVHDCPPRLVPFINLSPCSNCYDHISSSPSSTNTNYFHPSFVNTTTTSTTTTTTTPSPRYPLVTTTDTTPPTFCILITSTYIAIYLMLSNVQFYLHNILTFLA</sequence>
<dbReference type="EMBL" id="VSRR010008334">
    <property type="protein sequence ID" value="MPC48527.1"/>
    <property type="molecule type" value="Genomic_DNA"/>
</dbReference>
<feature type="transmembrane region" description="Helical" evidence="1">
    <location>
        <begin position="87"/>
        <end position="105"/>
    </location>
</feature>
<proteinExistence type="predicted"/>